<evidence type="ECO:0000313" key="3">
    <source>
        <dbReference type="Proteomes" id="UP000272778"/>
    </source>
</evidence>
<keyword evidence="1" id="KW-0812">Transmembrane</keyword>
<protein>
    <recommendedName>
        <fullName evidence="4">DUF308 domain-containing protein</fullName>
    </recommendedName>
</protein>
<evidence type="ECO:0000313" key="2">
    <source>
        <dbReference type="EMBL" id="RQH06970.1"/>
    </source>
</evidence>
<dbReference type="AlphaFoldDB" id="A0A3N6PX99"/>
<feature type="transmembrane region" description="Helical" evidence="1">
    <location>
        <begin position="118"/>
        <end position="136"/>
    </location>
</feature>
<organism evidence="2 3">
    <name type="scientific">Paraburkholderia dinghuensis</name>
    <dbReference type="NCBI Taxonomy" id="2305225"/>
    <lineage>
        <taxon>Bacteria</taxon>
        <taxon>Pseudomonadati</taxon>
        <taxon>Pseudomonadota</taxon>
        <taxon>Betaproteobacteria</taxon>
        <taxon>Burkholderiales</taxon>
        <taxon>Burkholderiaceae</taxon>
        <taxon>Paraburkholderia</taxon>
    </lineage>
</organism>
<name>A0A3N6PX99_9BURK</name>
<feature type="transmembrane region" description="Helical" evidence="1">
    <location>
        <begin position="91"/>
        <end position="111"/>
    </location>
</feature>
<dbReference type="RefSeq" id="WP_124150860.1">
    <property type="nucleotide sequence ID" value="NZ_RQIS01000006.1"/>
</dbReference>
<keyword evidence="1" id="KW-1133">Transmembrane helix</keyword>
<evidence type="ECO:0008006" key="4">
    <source>
        <dbReference type="Google" id="ProtNLM"/>
    </source>
</evidence>
<dbReference type="Proteomes" id="UP000272778">
    <property type="component" value="Unassembled WGS sequence"/>
</dbReference>
<dbReference type="PROSITE" id="PS51257">
    <property type="entry name" value="PROKAR_LIPOPROTEIN"/>
    <property type="match status" value="1"/>
</dbReference>
<keyword evidence="3" id="KW-1185">Reference proteome</keyword>
<dbReference type="EMBL" id="RQIS01000006">
    <property type="protein sequence ID" value="RQH06970.1"/>
    <property type="molecule type" value="Genomic_DNA"/>
</dbReference>
<reference evidence="2 3" key="1">
    <citation type="submission" date="2018-11" db="EMBL/GenBank/DDBJ databases">
        <title>Paraburkholderia sp. DHOA04, isolated from soil.</title>
        <authorList>
            <person name="Gao Z.-H."/>
            <person name="Qiu L.-H."/>
            <person name="Fu J.-C."/>
        </authorList>
    </citation>
    <scope>NUCLEOTIDE SEQUENCE [LARGE SCALE GENOMIC DNA]</scope>
    <source>
        <strain evidence="2 3">DHOA04</strain>
    </source>
</reference>
<feature type="transmembrane region" description="Helical" evidence="1">
    <location>
        <begin position="33"/>
        <end position="54"/>
    </location>
</feature>
<feature type="transmembrane region" description="Helical" evidence="1">
    <location>
        <begin position="142"/>
        <end position="163"/>
    </location>
</feature>
<sequence>MKNRAIFSLISSTLLVIAGVACILLLLVSTSMIGTPFIAMILLICGFLHALNLFSAQGWKAIAKKVPAVLVPILIGILILVNSGVRARGLTVMLMISFALDGFFKIIASIGNEMKISAIGLVGAGLSFLLAIFIAAKFPNMPLPLLALFLGLDLISMGVVIFAEREQTGRRA</sequence>
<gene>
    <name evidence="2" type="ORF">D1Y85_09805</name>
</gene>
<feature type="transmembrane region" description="Helical" evidence="1">
    <location>
        <begin position="7"/>
        <end position="27"/>
    </location>
</feature>
<accession>A0A3N6PX99</accession>
<dbReference type="OrthoDB" id="9096809at2"/>
<feature type="transmembrane region" description="Helical" evidence="1">
    <location>
        <begin position="66"/>
        <end position="85"/>
    </location>
</feature>
<evidence type="ECO:0000256" key="1">
    <source>
        <dbReference type="SAM" id="Phobius"/>
    </source>
</evidence>
<comment type="caution">
    <text evidence="2">The sequence shown here is derived from an EMBL/GenBank/DDBJ whole genome shotgun (WGS) entry which is preliminary data.</text>
</comment>
<proteinExistence type="predicted"/>
<keyword evidence="1" id="KW-0472">Membrane</keyword>